<dbReference type="EMBL" id="JASBWT010000019">
    <property type="protein sequence ID" value="KAJ9096364.1"/>
    <property type="molecule type" value="Genomic_DNA"/>
</dbReference>
<reference evidence="1" key="1">
    <citation type="submission" date="2023-04" db="EMBL/GenBank/DDBJ databases">
        <title>Draft Genome sequencing of Naganishia species isolated from polar environments using Oxford Nanopore Technology.</title>
        <authorList>
            <person name="Leo P."/>
            <person name="Venkateswaran K."/>
        </authorList>
    </citation>
    <scope>NUCLEOTIDE SEQUENCE</scope>
    <source>
        <strain evidence="1">MNA-CCFEE 5423</strain>
    </source>
</reference>
<accession>A0ACC2VB21</accession>
<proteinExistence type="predicted"/>
<dbReference type="Proteomes" id="UP001227268">
    <property type="component" value="Unassembled WGS sequence"/>
</dbReference>
<protein>
    <submittedName>
        <fullName evidence="1">Uncharacterized protein</fullName>
    </submittedName>
</protein>
<evidence type="ECO:0000313" key="1">
    <source>
        <dbReference type="EMBL" id="KAJ9096364.1"/>
    </source>
</evidence>
<name>A0ACC2VB21_9TREE</name>
<sequence>MSAPARPRPRPRPRAKPSGSSDAIPVGPTDSPDHAASKPINSINKGSLTASSETMDASLVAEVASAESTVIQEVDDDDFDIFAKRRNAYRTVQPISEERIEPKLDQPGGISSTESESDYSDGDGDGRRRKRKRTTLNLPAWTQVGYKEKSDRHREDSASSRNYPPGMSKAQRAQMSRSPSEGKRDRQATRSESPARSRSVSLTPPPQIASIPSIPLHRLTHTIHTFLDDDDDLAITSNNEWTHTSTGVQLGGKSVDNSGMNDDLAALIAKTRAKLAAETTHAPHHTNVAGGRAGSSSEVAGYGADKVNGDTFVDRGIMLQLTVTMKQDPFRAKVISERALKAYEKPRVFTIGSKCSLDPIYEKLAEVLDKEKEDLILTYNGERIWSSNFTPERLKIYTDEKLEGYEKEAWERTQMYNQMEQARKLREAELEMAERHAGVVPAMPVAGEHAPHEIDDEDDEIAVTSVNIVNPTTMARGTTISAAPGAEGTPALEDDDADDDDAPDEDTATILAFTLRGKEGDVKAKAKATTKMSALVAYYVKVKKIATQMGIELDGEILEGESTVADSDLDDGDMLSVVPIK</sequence>
<evidence type="ECO:0000313" key="2">
    <source>
        <dbReference type="Proteomes" id="UP001227268"/>
    </source>
</evidence>
<comment type="caution">
    <text evidence="1">The sequence shown here is derived from an EMBL/GenBank/DDBJ whole genome shotgun (WGS) entry which is preliminary data.</text>
</comment>
<organism evidence="1 2">
    <name type="scientific">Naganishia friedmannii</name>
    <dbReference type="NCBI Taxonomy" id="89922"/>
    <lineage>
        <taxon>Eukaryota</taxon>
        <taxon>Fungi</taxon>
        <taxon>Dikarya</taxon>
        <taxon>Basidiomycota</taxon>
        <taxon>Agaricomycotina</taxon>
        <taxon>Tremellomycetes</taxon>
        <taxon>Filobasidiales</taxon>
        <taxon>Filobasidiaceae</taxon>
        <taxon>Naganishia</taxon>
    </lineage>
</organism>
<gene>
    <name evidence="1" type="ORF">QFC21_005185</name>
</gene>
<keyword evidence="2" id="KW-1185">Reference proteome</keyword>